<reference evidence="3 4" key="1">
    <citation type="submission" date="2024-02" db="EMBL/GenBank/DDBJ databases">
        <authorList>
            <person name="Chen Y."/>
            <person name="Shah S."/>
            <person name="Dougan E. K."/>
            <person name="Thang M."/>
            <person name="Chan C."/>
        </authorList>
    </citation>
    <scope>NUCLEOTIDE SEQUENCE [LARGE SCALE GENOMIC DNA]</scope>
</reference>
<dbReference type="Pfam" id="PF25273">
    <property type="entry name" value="DUF7869"/>
    <property type="match status" value="1"/>
</dbReference>
<name>A0ABP0RXD8_9DINO</name>
<comment type="caution">
    <text evidence="3">The sequence shown here is derived from an EMBL/GenBank/DDBJ whole genome shotgun (WGS) entry which is preliminary data.</text>
</comment>
<dbReference type="InterPro" id="IPR057191">
    <property type="entry name" value="DUF7869"/>
</dbReference>
<feature type="compositionally biased region" description="Basic residues" evidence="1">
    <location>
        <begin position="174"/>
        <end position="187"/>
    </location>
</feature>
<dbReference type="Proteomes" id="UP001642484">
    <property type="component" value="Unassembled WGS sequence"/>
</dbReference>
<gene>
    <name evidence="3" type="ORF">CCMP2556_LOCUS49289</name>
</gene>
<dbReference type="PANTHER" id="PTHR33153">
    <property type="entry name" value="MYND-TYPE DOMAIN-CONTAINING PROTEIN"/>
    <property type="match status" value="1"/>
</dbReference>
<feature type="domain" description="DUF7869" evidence="2">
    <location>
        <begin position="351"/>
        <end position="530"/>
    </location>
</feature>
<evidence type="ECO:0000256" key="1">
    <source>
        <dbReference type="SAM" id="MobiDB-lite"/>
    </source>
</evidence>
<evidence type="ECO:0000313" key="4">
    <source>
        <dbReference type="Proteomes" id="UP001642484"/>
    </source>
</evidence>
<feature type="non-terminal residue" evidence="3">
    <location>
        <position position="707"/>
    </location>
</feature>
<protein>
    <recommendedName>
        <fullName evidence="2">DUF7869 domain-containing protein</fullName>
    </recommendedName>
</protein>
<sequence>MIERCLLKVVQISCDCQKQRARSRRTRSCFAPFKANSRAFHDLVALRFSWSSLHKLDADNKVIGLLRECLQRVNDESGTGRVRLTFFGHQVCRQALRSLLGLGSSRWRRLLGCAKHKTEAPMDGRSLPRKHAHPDGDKALNRQLCLEFLAELHQTLSEPMPEVKGRLRCPKLQAFRRHPGKRPKRPKQFPTPPSGQVEENLESMRVLPPGSFSDYLSMLRTRYPERRISLKLFLAVWSESFRSRLSIREKSRHAACSVCIKHRLILKQLTGDRVAHQRQTEMYGQHIAAQYRDRCTYWEARSLSRINLMQSGSRFICVILDGMDKSKFRLPRSLCMGAKEFQTFARPALDVHALLCHGHATGVFLSDPMVPKDSSWCMDLLFGMTHKIGEFHDLRFISLAIQCDNASKEVKNNTTLRGLAYVIANRRLFSAEVRSLRSGHSHEDVDGFFAQLNAVLEARNELHTPQEFRDAIDGYLQLPTTRPDDSSIKCTQVLNSVRDWKPFLQIKCLGNHLKGIGGPAAPHTFVLQRFSDTVRRTRQYMADPSYTGRPLLYLPAVLARRIAAEEPLPPLRVADREKEPKVHENLMKFAGIMRQPPFNMDKCADHLESLVHGTVDRGEPLDIGRILPTVGPAVGLGLAGRGQQAVRLEPDMNDMQIVFEPVSKTHLDKYKARRSQYYIYQAAAELWAEGMPFQKAVSIVSNAFRAA</sequence>
<organism evidence="3 4">
    <name type="scientific">Durusdinium trenchii</name>
    <dbReference type="NCBI Taxonomy" id="1381693"/>
    <lineage>
        <taxon>Eukaryota</taxon>
        <taxon>Sar</taxon>
        <taxon>Alveolata</taxon>
        <taxon>Dinophyceae</taxon>
        <taxon>Suessiales</taxon>
        <taxon>Symbiodiniaceae</taxon>
        <taxon>Durusdinium</taxon>
    </lineage>
</organism>
<proteinExistence type="predicted"/>
<feature type="region of interest" description="Disordered" evidence="1">
    <location>
        <begin position="174"/>
        <end position="198"/>
    </location>
</feature>
<accession>A0ABP0RXD8</accession>
<evidence type="ECO:0000259" key="2">
    <source>
        <dbReference type="Pfam" id="PF25273"/>
    </source>
</evidence>
<keyword evidence="4" id="KW-1185">Reference proteome</keyword>
<dbReference type="PANTHER" id="PTHR33153:SF3">
    <property type="entry name" value="TRAFFICKING PROTEIN PARTICLE COMPLEX SUBUNIT 11 DOMAIN-CONTAINING PROTEIN"/>
    <property type="match status" value="1"/>
</dbReference>
<evidence type="ECO:0000313" key="3">
    <source>
        <dbReference type="EMBL" id="CAK9105301.1"/>
    </source>
</evidence>
<dbReference type="EMBL" id="CAXAMN010026714">
    <property type="protein sequence ID" value="CAK9105301.1"/>
    <property type="molecule type" value="Genomic_DNA"/>
</dbReference>